<evidence type="ECO:0000313" key="3">
    <source>
        <dbReference type="Proteomes" id="UP001189429"/>
    </source>
</evidence>
<accession>A0ABN9SRS8</accession>
<comment type="caution">
    <text evidence="2">The sequence shown here is derived from an EMBL/GenBank/DDBJ whole genome shotgun (WGS) entry which is preliminary data.</text>
</comment>
<feature type="compositionally biased region" description="Low complexity" evidence="1">
    <location>
        <begin position="18"/>
        <end position="30"/>
    </location>
</feature>
<dbReference type="Proteomes" id="UP001189429">
    <property type="component" value="Unassembled WGS sequence"/>
</dbReference>
<feature type="compositionally biased region" description="Basic residues" evidence="1">
    <location>
        <begin position="127"/>
        <end position="145"/>
    </location>
</feature>
<organism evidence="2 3">
    <name type="scientific">Prorocentrum cordatum</name>
    <dbReference type="NCBI Taxonomy" id="2364126"/>
    <lineage>
        <taxon>Eukaryota</taxon>
        <taxon>Sar</taxon>
        <taxon>Alveolata</taxon>
        <taxon>Dinophyceae</taxon>
        <taxon>Prorocentrales</taxon>
        <taxon>Prorocentraceae</taxon>
        <taxon>Prorocentrum</taxon>
    </lineage>
</organism>
<protein>
    <submittedName>
        <fullName evidence="2">Uncharacterized protein</fullName>
    </submittedName>
</protein>
<name>A0ABN9SRS8_9DINO</name>
<keyword evidence="3" id="KW-1185">Reference proteome</keyword>
<feature type="region of interest" description="Disordered" evidence="1">
    <location>
        <begin position="122"/>
        <end position="159"/>
    </location>
</feature>
<feature type="compositionally biased region" description="Polar residues" evidence="1">
    <location>
        <begin position="63"/>
        <end position="74"/>
    </location>
</feature>
<proteinExistence type="predicted"/>
<feature type="region of interest" description="Disordered" evidence="1">
    <location>
        <begin position="1"/>
        <end position="87"/>
    </location>
</feature>
<evidence type="ECO:0000313" key="2">
    <source>
        <dbReference type="EMBL" id="CAK0834612.1"/>
    </source>
</evidence>
<reference evidence="2" key="1">
    <citation type="submission" date="2023-10" db="EMBL/GenBank/DDBJ databases">
        <authorList>
            <person name="Chen Y."/>
            <person name="Shah S."/>
            <person name="Dougan E. K."/>
            <person name="Thang M."/>
            <person name="Chan C."/>
        </authorList>
    </citation>
    <scope>NUCLEOTIDE SEQUENCE [LARGE SCALE GENOMIC DNA]</scope>
</reference>
<gene>
    <name evidence="2" type="ORF">PCOR1329_LOCUS31991</name>
</gene>
<sequence>MCSEKDVTHEEEDPWLSQQAQEEAEAQVAGRRGGGRAEEREQASQENGIGTVIAVATMRHDGQQSPPATASQALPRQKQKTKTREKGSTGFYVCALRYLVNLTSDGYHPGHPHGLPLLLSVAPGRQTPHRSGRRRSTRCARRRRHGEANGIASTARADV</sequence>
<evidence type="ECO:0000256" key="1">
    <source>
        <dbReference type="SAM" id="MobiDB-lite"/>
    </source>
</evidence>
<dbReference type="EMBL" id="CAUYUJ010012792">
    <property type="protein sequence ID" value="CAK0834612.1"/>
    <property type="molecule type" value="Genomic_DNA"/>
</dbReference>